<dbReference type="EMBL" id="GBRH01249853">
    <property type="protein sequence ID" value="JAD48042.1"/>
    <property type="molecule type" value="Transcribed_RNA"/>
</dbReference>
<reference evidence="1" key="1">
    <citation type="submission" date="2014-09" db="EMBL/GenBank/DDBJ databases">
        <authorList>
            <person name="Magalhaes I.L.F."/>
            <person name="Oliveira U."/>
            <person name="Santos F.R."/>
            <person name="Vidigal T.H.D.A."/>
            <person name="Brescovit A.D."/>
            <person name="Santos A.J."/>
        </authorList>
    </citation>
    <scope>NUCLEOTIDE SEQUENCE</scope>
    <source>
        <tissue evidence="1">Shoot tissue taken approximately 20 cm above the soil surface</tissue>
    </source>
</reference>
<sequence>MGRSSGMF</sequence>
<reference evidence="1" key="2">
    <citation type="journal article" date="2015" name="Data Brief">
        <title>Shoot transcriptome of the giant reed, Arundo donax.</title>
        <authorList>
            <person name="Barrero R.A."/>
            <person name="Guerrero F.D."/>
            <person name="Moolhuijzen P."/>
            <person name="Goolsby J.A."/>
            <person name="Tidwell J."/>
            <person name="Bellgard S.E."/>
            <person name="Bellgard M.I."/>
        </authorList>
    </citation>
    <scope>NUCLEOTIDE SEQUENCE</scope>
    <source>
        <tissue evidence="1">Shoot tissue taken approximately 20 cm above the soil surface</tissue>
    </source>
</reference>
<organism evidence="1">
    <name type="scientific">Arundo donax</name>
    <name type="common">Giant reed</name>
    <name type="synonym">Donax arundinaceus</name>
    <dbReference type="NCBI Taxonomy" id="35708"/>
    <lineage>
        <taxon>Eukaryota</taxon>
        <taxon>Viridiplantae</taxon>
        <taxon>Streptophyta</taxon>
        <taxon>Embryophyta</taxon>
        <taxon>Tracheophyta</taxon>
        <taxon>Spermatophyta</taxon>
        <taxon>Magnoliopsida</taxon>
        <taxon>Liliopsida</taxon>
        <taxon>Poales</taxon>
        <taxon>Poaceae</taxon>
        <taxon>PACMAD clade</taxon>
        <taxon>Arundinoideae</taxon>
        <taxon>Arundineae</taxon>
        <taxon>Arundo</taxon>
    </lineage>
</organism>
<accession>A0A0A9ALT3</accession>
<protein>
    <submittedName>
        <fullName evidence="1">Uncharacterized protein</fullName>
    </submittedName>
</protein>
<proteinExistence type="predicted"/>
<name>A0A0A9ALT3_ARUDO</name>
<evidence type="ECO:0000313" key="1">
    <source>
        <dbReference type="EMBL" id="JAD48042.1"/>
    </source>
</evidence>